<sequence length="395" mass="43839">MAPAGRSTQRPPPQCVSACTHIRMCRLYGSWTCDTCHYPSPFGWLYHCTSDIPEVGDFAFIKSLTHPVSPAGEDLRQIGLSESVVKEFEKGGYTDKQVQILIRQKQHLQQILEKSARPAPMINQQASEDINNVSDDSRCDFKVCQRCGPMRKERCWLSFEAVFENEVRPVDDFELEEGLPVRDAHVARQVGLRLPVRFLAPPIWGESPHGSPNCSASSGYTSDGFSTDAEFDDESCGDALSSSSQDAEDNFHTRTGGDMPYVTLRDPRHAHTPRSTIRLVSNSPSRHMHRTSTATNDDYSPSHSHTRTSSISLPTIPTTTSYTILPGCEETVQELRAQYSLKAMTDPEFYSDHPFDLASSMSSSSSFGSEVAVEGGFALTEEAMDTHTPDLFTRV</sequence>
<feature type="region of interest" description="Disordered" evidence="1">
    <location>
        <begin position="227"/>
        <end position="314"/>
    </location>
</feature>
<proteinExistence type="predicted"/>
<gene>
    <name evidence="2" type="ORF">AWRI4620_LOCUS292</name>
</gene>
<name>A0A9N8K6S2_9PEZI</name>
<protein>
    <submittedName>
        <fullName evidence="2">Uncharacterized protein</fullName>
    </submittedName>
</protein>
<comment type="caution">
    <text evidence="2">The sequence shown here is derived from an EMBL/GenBank/DDBJ whole genome shotgun (WGS) entry which is preliminary data.</text>
</comment>
<accession>A0A9N8K6S2</accession>
<dbReference type="EMBL" id="CAINUL010000001">
    <property type="protein sequence ID" value="CAD0106037.1"/>
    <property type="molecule type" value="Genomic_DNA"/>
</dbReference>
<evidence type="ECO:0000256" key="1">
    <source>
        <dbReference type="SAM" id="MobiDB-lite"/>
    </source>
</evidence>
<keyword evidence="3" id="KW-1185">Reference proteome</keyword>
<dbReference type="Proteomes" id="UP000745764">
    <property type="component" value="Unassembled WGS sequence"/>
</dbReference>
<reference evidence="2" key="1">
    <citation type="submission" date="2020-06" db="EMBL/GenBank/DDBJ databases">
        <authorList>
            <person name="Onetto C."/>
        </authorList>
    </citation>
    <scope>NUCLEOTIDE SEQUENCE</scope>
</reference>
<feature type="compositionally biased region" description="Polar residues" evidence="1">
    <location>
        <begin position="273"/>
        <end position="303"/>
    </location>
</feature>
<evidence type="ECO:0000313" key="2">
    <source>
        <dbReference type="EMBL" id="CAD0106037.1"/>
    </source>
</evidence>
<dbReference type="AlphaFoldDB" id="A0A9N8K6S2"/>
<dbReference type="OrthoDB" id="4776522at2759"/>
<evidence type="ECO:0000313" key="3">
    <source>
        <dbReference type="Proteomes" id="UP000745764"/>
    </source>
</evidence>
<organism evidence="2 3">
    <name type="scientific">Aureobasidium uvarum</name>
    <dbReference type="NCBI Taxonomy" id="2773716"/>
    <lineage>
        <taxon>Eukaryota</taxon>
        <taxon>Fungi</taxon>
        <taxon>Dikarya</taxon>
        <taxon>Ascomycota</taxon>
        <taxon>Pezizomycotina</taxon>
        <taxon>Dothideomycetes</taxon>
        <taxon>Dothideomycetidae</taxon>
        <taxon>Dothideales</taxon>
        <taxon>Saccotheciaceae</taxon>
        <taxon>Aureobasidium</taxon>
    </lineage>
</organism>